<evidence type="ECO:0000313" key="5">
    <source>
        <dbReference type="EMBL" id="MDA0183076.1"/>
    </source>
</evidence>
<evidence type="ECO:0000256" key="1">
    <source>
        <dbReference type="SAM" id="MobiDB-lite"/>
    </source>
</evidence>
<feature type="region of interest" description="Disordered" evidence="1">
    <location>
        <begin position="130"/>
        <end position="196"/>
    </location>
</feature>
<evidence type="ECO:0000259" key="4">
    <source>
        <dbReference type="Pfam" id="PF07987"/>
    </source>
</evidence>
<keyword evidence="6" id="KW-1185">Reference proteome</keyword>
<comment type="caution">
    <text evidence="5">The sequence shown here is derived from an EMBL/GenBank/DDBJ whole genome shotgun (WGS) entry which is preliminary data.</text>
</comment>
<gene>
    <name evidence="5" type="ORF">OJ997_22395</name>
</gene>
<reference evidence="5" key="1">
    <citation type="submission" date="2022-10" db="EMBL/GenBank/DDBJ databases">
        <title>The WGS of Solirubrobacter phytolaccae KCTC 29190.</title>
        <authorList>
            <person name="Jiang Z."/>
        </authorList>
    </citation>
    <scope>NUCLEOTIDE SEQUENCE</scope>
    <source>
        <strain evidence="5">KCTC 29190</strain>
    </source>
</reference>
<dbReference type="RefSeq" id="WP_270027460.1">
    <property type="nucleotide sequence ID" value="NZ_JAPDDP010000046.1"/>
</dbReference>
<keyword evidence="3" id="KW-0732">Signal</keyword>
<dbReference type="AlphaFoldDB" id="A0A9X3NBW3"/>
<dbReference type="Gene3D" id="2.60.40.2230">
    <property type="entry name" value="Uncharacterised protein YcnI-like PF07987, DUF1775"/>
    <property type="match status" value="1"/>
</dbReference>
<feature type="chain" id="PRO_5040771844" evidence="3">
    <location>
        <begin position="23"/>
        <end position="224"/>
    </location>
</feature>
<organism evidence="5 6">
    <name type="scientific">Solirubrobacter phytolaccae</name>
    <dbReference type="NCBI Taxonomy" id="1404360"/>
    <lineage>
        <taxon>Bacteria</taxon>
        <taxon>Bacillati</taxon>
        <taxon>Actinomycetota</taxon>
        <taxon>Thermoleophilia</taxon>
        <taxon>Solirubrobacterales</taxon>
        <taxon>Solirubrobacteraceae</taxon>
        <taxon>Solirubrobacter</taxon>
    </lineage>
</organism>
<dbReference type="EMBL" id="JAPDDP010000046">
    <property type="protein sequence ID" value="MDA0183076.1"/>
    <property type="molecule type" value="Genomic_DNA"/>
</dbReference>
<feature type="domain" description="YncI copper-binding" evidence="4">
    <location>
        <begin position="23"/>
        <end position="141"/>
    </location>
</feature>
<dbReference type="InterPro" id="IPR038507">
    <property type="entry name" value="YcnI-like_sf"/>
</dbReference>
<dbReference type="InterPro" id="IPR012533">
    <property type="entry name" value="YcnI-copper_dom"/>
</dbReference>
<keyword evidence="2" id="KW-0812">Transmembrane</keyword>
<evidence type="ECO:0000313" key="6">
    <source>
        <dbReference type="Proteomes" id="UP001147653"/>
    </source>
</evidence>
<feature type="compositionally biased region" description="Low complexity" evidence="1">
    <location>
        <begin position="165"/>
        <end position="178"/>
    </location>
</feature>
<proteinExistence type="predicted"/>
<evidence type="ECO:0000256" key="3">
    <source>
        <dbReference type="SAM" id="SignalP"/>
    </source>
</evidence>
<keyword evidence="2" id="KW-0472">Membrane</keyword>
<dbReference type="Proteomes" id="UP001147653">
    <property type="component" value="Unassembled WGS sequence"/>
</dbReference>
<feature type="signal peptide" evidence="3">
    <location>
        <begin position="1"/>
        <end position="22"/>
    </location>
</feature>
<name>A0A9X3NBW3_9ACTN</name>
<feature type="transmembrane region" description="Helical" evidence="2">
    <location>
        <begin position="199"/>
        <end position="219"/>
    </location>
</feature>
<accession>A0A9X3NBW3</accession>
<dbReference type="Pfam" id="PF07987">
    <property type="entry name" value="DUF1775"/>
    <property type="match status" value="1"/>
</dbReference>
<keyword evidence="2" id="KW-1133">Transmembrane helix</keyword>
<evidence type="ECO:0000256" key="2">
    <source>
        <dbReference type="SAM" id="Phobius"/>
    </source>
</evidence>
<sequence length="224" mass="23509">MIRRTLLATLAATLVAAVPASAHVQVRPALVAPGDPVLFEVIVPNERDAHTTEVTLQIPKDLIPFSFQEPEGWTRENKEGADGSLETVTWKGELAEDGFARFSFLASTPEQPGEISWKAIQTYDDGSVSRWIGAPDSDNPAAVTTVSADAPRQNAGGEGAEDATEATATATAAAPTSGEGEDTELNLSSPAEDDSDSPLPLILSIVAVALAAVAVLLQLRRRTP</sequence>
<protein>
    <submittedName>
        <fullName evidence="5">DUF1775 domain-containing protein</fullName>
    </submittedName>
</protein>